<dbReference type="InParanoid" id="A0A517SI37"/>
<keyword evidence="1" id="KW-0812">Transmembrane</keyword>
<proteinExistence type="predicted"/>
<evidence type="ECO:0000313" key="1">
    <source>
        <dbReference type="EMBL" id="QDT55777.1"/>
    </source>
</evidence>
<organism evidence="1 2">
    <name type="scientific">Caulifigura coniformis</name>
    <dbReference type="NCBI Taxonomy" id="2527983"/>
    <lineage>
        <taxon>Bacteria</taxon>
        <taxon>Pseudomonadati</taxon>
        <taxon>Planctomycetota</taxon>
        <taxon>Planctomycetia</taxon>
        <taxon>Planctomycetales</taxon>
        <taxon>Planctomycetaceae</taxon>
        <taxon>Caulifigura</taxon>
    </lineage>
</organism>
<dbReference type="OrthoDB" id="5943at2"/>
<dbReference type="InterPro" id="IPR019613">
    <property type="entry name" value="DUF4198"/>
</dbReference>
<dbReference type="KEGG" id="ccos:Pan44_38250"/>
<sequence>MPRPLILAIALVLVSPLTANAHKMWLLPSDTVLSGSEPLITVDGAISNDLFYFNHHALPLDTLVITAPDGSQVEGESKAMLKYRSVFDVPLRQKGTYKIAVPRSGVFASWEADGKPQRWRGAAKDVAAKIPANAEKVEVSETVGRIETFVTNGAPSDRALQTTGKGIELIPLTHPNDLYVGSKGRFRLLVDGKPTGELKIEMVRGGTRYRDSQDEIHATTDTNGEFEVEFKEPGMYWMETSTSDAKTTVSQAKTRYLSYTATFEVLPK</sequence>
<dbReference type="Proteomes" id="UP000315700">
    <property type="component" value="Chromosome"/>
</dbReference>
<protein>
    <submittedName>
        <fullName evidence="1">Nickel uptake substrate-specific transmembrane region</fullName>
    </submittedName>
</protein>
<gene>
    <name evidence="1" type="ORF">Pan44_38250</name>
</gene>
<accession>A0A517SI37</accession>
<keyword evidence="1" id="KW-0472">Membrane</keyword>
<dbReference type="EMBL" id="CP036271">
    <property type="protein sequence ID" value="QDT55777.1"/>
    <property type="molecule type" value="Genomic_DNA"/>
</dbReference>
<keyword evidence="2" id="KW-1185">Reference proteome</keyword>
<name>A0A517SI37_9PLAN</name>
<evidence type="ECO:0000313" key="2">
    <source>
        <dbReference type="Proteomes" id="UP000315700"/>
    </source>
</evidence>
<reference evidence="1 2" key="1">
    <citation type="submission" date="2019-02" db="EMBL/GenBank/DDBJ databases">
        <title>Deep-cultivation of Planctomycetes and their phenomic and genomic characterization uncovers novel biology.</title>
        <authorList>
            <person name="Wiegand S."/>
            <person name="Jogler M."/>
            <person name="Boedeker C."/>
            <person name="Pinto D."/>
            <person name="Vollmers J."/>
            <person name="Rivas-Marin E."/>
            <person name="Kohn T."/>
            <person name="Peeters S.H."/>
            <person name="Heuer A."/>
            <person name="Rast P."/>
            <person name="Oberbeckmann S."/>
            <person name="Bunk B."/>
            <person name="Jeske O."/>
            <person name="Meyerdierks A."/>
            <person name="Storesund J.E."/>
            <person name="Kallscheuer N."/>
            <person name="Luecker S."/>
            <person name="Lage O.M."/>
            <person name="Pohl T."/>
            <person name="Merkel B.J."/>
            <person name="Hornburger P."/>
            <person name="Mueller R.-W."/>
            <person name="Bruemmer F."/>
            <person name="Labrenz M."/>
            <person name="Spormann A.M."/>
            <person name="Op den Camp H."/>
            <person name="Overmann J."/>
            <person name="Amann R."/>
            <person name="Jetten M.S.M."/>
            <person name="Mascher T."/>
            <person name="Medema M.H."/>
            <person name="Devos D.P."/>
            <person name="Kaster A.-K."/>
            <person name="Ovreas L."/>
            <person name="Rohde M."/>
            <person name="Galperin M.Y."/>
            <person name="Jogler C."/>
        </authorList>
    </citation>
    <scope>NUCLEOTIDE SEQUENCE [LARGE SCALE GENOMIC DNA]</scope>
    <source>
        <strain evidence="1 2">Pan44</strain>
    </source>
</reference>
<dbReference type="RefSeq" id="WP_145032045.1">
    <property type="nucleotide sequence ID" value="NZ_CP036271.1"/>
</dbReference>
<dbReference type="AlphaFoldDB" id="A0A517SI37"/>
<dbReference type="Pfam" id="PF10670">
    <property type="entry name" value="DUF4198"/>
    <property type="match status" value="1"/>
</dbReference>